<reference evidence="2" key="1">
    <citation type="submission" date="2021-12" db="EMBL/GenBank/DDBJ databases">
        <authorList>
            <person name="Zaccaron A."/>
            <person name="Stergiopoulos I."/>
        </authorList>
    </citation>
    <scope>NUCLEOTIDE SEQUENCE</scope>
    <source>
        <strain evidence="2">Race5_Kim</strain>
    </source>
</reference>
<dbReference type="Proteomes" id="UP000756132">
    <property type="component" value="Chromosome 6"/>
</dbReference>
<dbReference type="RefSeq" id="XP_047763907.1">
    <property type="nucleotide sequence ID" value="XM_047906026.1"/>
</dbReference>
<dbReference type="KEGG" id="ffu:CLAFUR5_06878"/>
<dbReference type="EMBL" id="CP090168">
    <property type="protein sequence ID" value="UJO19541.1"/>
    <property type="molecule type" value="Genomic_DNA"/>
</dbReference>
<dbReference type="GeneID" id="71986756"/>
<organism evidence="2 3">
    <name type="scientific">Passalora fulva</name>
    <name type="common">Tomato leaf mold</name>
    <name type="synonym">Cladosporium fulvum</name>
    <dbReference type="NCBI Taxonomy" id="5499"/>
    <lineage>
        <taxon>Eukaryota</taxon>
        <taxon>Fungi</taxon>
        <taxon>Dikarya</taxon>
        <taxon>Ascomycota</taxon>
        <taxon>Pezizomycotina</taxon>
        <taxon>Dothideomycetes</taxon>
        <taxon>Dothideomycetidae</taxon>
        <taxon>Mycosphaerellales</taxon>
        <taxon>Mycosphaerellaceae</taxon>
        <taxon>Fulvia</taxon>
    </lineage>
</organism>
<protein>
    <submittedName>
        <fullName evidence="2">Uncharacterized protein</fullName>
    </submittedName>
</protein>
<feature type="compositionally biased region" description="Basic and acidic residues" evidence="1">
    <location>
        <begin position="141"/>
        <end position="155"/>
    </location>
</feature>
<feature type="compositionally biased region" description="Gly residues" evidence="1">
    <location>
        <begin position="229"/>
        <end position="240"/>
    </location>
</feature>
<name>A0A9Q8URB2_PASFU</name>
<proteinExistence type="predicted"/>
<evidence type="ECO:0000256" key="1">
    <source>
        <dbReference type="SAM" id="MobiDB-lite"/>
    </source>
</evidence>
<sequence>MSDTPNIDAYLSSRRSGRRGAIYDEPDINTFGVSSGSSSRRRSTQADPLDSSYSSSYMSSSSGRRGAVTDNTYSGGYDSGYSGGYSGGYSDESSRDQIFREMFDESSRGSSSRRETESSRYSSFDSEGEDPFGNRRSSRRSRQEDTIDAYDRARGYDIGAGAREPSVYDAPTYRSASEYARGSVADPPSYYSRGTSGTYDPPPRYSSYDSRSSSREPTQYPPSRSRDYYGGGSSSYGGGSSSRRSDGGDADYYIRKWRR</sequence>
<feature type="compositionally biased region" description="Basic and acidic residues" evidence="1">
    <location>
        <begin position="92"/>
        <end position="118"/>
    </location>
</feature>
<feature type="region of interest" description="Disordered" evidence="1">
    <location>
        <begin position="1"/>
        <end position="259"/>
    </location>
</feature>
<evidence type="ECO:0000313" key="3">
    <source>
        <dbReference type="Proteomes" id="UP000756132"/>
    </source>
</evidence>
<evidence type="ECO:0000313" key="2">
    <source>
        <dbReference type="EMBL" id="UJO19541.1"/>
    </source>
</evidence>
<accession>A0A9Q8URB2</accession>
<dbReference type="AlphaFoldDB" id="A0A9Q8URB2"/>
<keyword evidence="3" id="KW-1185">Reference proteome</keyword>
<gene>
    <name evidence="2" type="ORF">CLAFUR5_06878</name>
</gene>
<reference evidence="2" key="2">
    <citation type="journal article" date="2022" name="Microb. Genom.">
        <title>A chromosome-scale genome assembly of the tomato pathogen Cladosporium fulvum reveals a compartmentalized genome architecture and the presence of a dispensable chromosome.</title>
        <authorList>
            <person name="Zaccaron A.Z."/>
            <person name="Chen L.H."/>
            <person name="Samaras A."/>
            <person name="Stergiopoulos I."/>
        </authorList>
    </citation>
    <scope>NUCLEOTIDE SEQUENCE</scope>
    <source>
        <strain evidence="2">Race5_Kim</strain>
    </source>
</reference>
<feature type="compositionally biased region" description="Low complexity" evidence="1">
    <location>
        <begin position="51"/>
        <end position="62"/>
    </location>
</feature>
<feature type="compositionally biased region" description="Gly residues" evidence="1">
    <location>
        <begin position="77"/>
        <end position="87"/>
    </location>
</feature>